<keyword evidence="1" id="KW-0456">Lyase</keyword>
<dbReference type="EMBL" id="FNEK01000015">
    <property type="protein sequence ID" value="SDJ31277.1"/>
    <property type="molecule type" value="Genomic_DNA"/>
</dbReference>
<dbReference type="GO" id="GO:0019748">
    <property type="term" value="P:secondary metabolic process"/>
    <property type="evidence" value="ECO:0007669"/>
    <property type="project" value="TreeGrafter"/>
</dbReference>
<dbReference type="OrthoDB" id="149172at2"/>
<gene>
    <name evidence="3" type="ORF">SAMN04488026_101571</name>
</gene>
<organism evidence="3 4">
    <name type="scientific">Aliiruegeria lutimaris</name>
    <dbReference type="NCBI Taxonomy" id="571298"/>
    <lineage>
        <taxon>Bacteria</taxon>
        <taxon>Pseudomonadati</taxon>
        <taxon>Pseudomonadota</taxon>
        <taxon>Alphaproteobacteria</taxon>
        <taxon>Rhodobacterales</taxon>
        <taxon>Roseobacteraceae</taxon>
        <taxon>Aliiruegeria</taxon>
    </lineage>
</organism>
<keyword evidence="4" id="KW-1185">Reference proteome</keyword>
<evidence type="ECO:0000313" key="4">
    <source>
        <dbReference type="Proteomes" id="UP000199382"/>
    </source>
</evidence>
<evidence type="ECO:0000256" key="1">
    <source>
        <dbReference type="ARBA" id="ARBA00023239"/>
    </source>
</evidence>
<evidence type="ECO:0000259" key="2">
    <source>
        <dbReference type="Pfam" id="PF04909"/>
    </source>
</evidence>
<dbReference type="GO" id="GO:0016831">
    <property type="term" value="F:carboxy-lyase activity"/>
    <property type="evidence" value="ECO:0007669"/>
    <property type="project" value="InterPro"/>
</dbReference>
<dbReference type="STRING" id="571298.SAMN04488026_101571"/>
<evidence type="ECO:0000313" key="3">
    <source>
        <dbReference type="EMBL" id="SDJ31277.1"/>
    </source>
</evidence>
<dbReference type="Proteomes" id="UP000199382">
    <property type="component" value="Unassembled WGS sequence"/>
</dbReference>
<dbReference type="InterPro" id="IPR032466">
    <property type="entry name" value="Metal_Hydrolase"/>
</dbReference>
<dbReference type="InterPro" id="IPR032465">
    <property type="entry name" value="ACMSD"/>
</dbReference>
<dbReference type="GO" id="GO:0005829">
    <property type="term" value="C:cytosol"/>
    <property type="evidence" value="ECO:0007669"/>
    <property type="project" value="TreeGrafter"/>
</dbReference>
<name>A0A1G8SPZ5_9RHOB</name>
<reference evidence="3 4" key="1">
    <citation type="submission" date="2016-10" db="EMBL/GenBank/DDBJ databases">
        <authorList>
            <person name="de Groot N.N."/>
        </authorList>
    </citation>
    <scope>NUCLEOTIDE SEQUENCE [LARGE SCALE GENOMIC DNA]</scope>
    <source>
        <strain evidence="3 4">DSM 25294</strain>
    </source>
</reference>
<dbReference type="GO" id="GO:0016787">
    <property type="term" value="F:hydrolase activity"/>
    <property type="evidence" value="ECO:0007669"/>
    <property type="project" value="InterPro"/>
</dbReference>
<dbReference type="InterPro" id="IPR006680">
    <property type="entry name" value="Amidohydro-rel"/>
</dbReference>
<sequence length="322" mass="36040">MPDLTPKIALEEHFMHPDFVDYWATTAPNISPNLFGKARAALEDFGEARLGAMDSIGVEKSILSLAGPGVQAEKRTETAVRLAREVNDFLAAEMAKRPDRYGGFAHLAMQDPASAADELERCVTQLGMQGAMINGQTGGTYLDDDRYAPFWEQVSALQVPVYIHPNNPPEQVHMYHQHPELWGPVWSWTVETATHALRLVFAGTFDRYPGAKLIFGHLGETLPYLMWRLDSRWEISNRGAMRLARKPSDYFRENIWVTTSGMCSDATLRCALDMLGSDRVMFSVDYPFERAAEAGEWIEAAPLQDTERAQVCRGNAVALMNL</sequence>
<dbReference type="SUPFAM" id="SSF51556">
    <property type="entry name" value="Metallo-dependent hydrolases"/>
    <property type="match status" value="1"/>
</dbReference>
<dbReference type="Pfam" id="PF04909">
    <property type="entry name" value="Amidohydro_2"/>
    <property type="match status" value="1"/>
</dbReference>
<dbReference type="Gene3D" id="3.20.20.140">
    <property type="entry name" value="Metal-dependent hydrolases"/>
    <property type="match status" value="1"/>
</dbReference>
<protein>
    <submittedName>
        <fullName evidence="3">2,3-dihydroxybenzoate decarboxylase</fullName>
    </submittedName>
</protein>
<proteinExistence type="predicted"/>
<accession>A0A1G8SPZ5</accession>
<feature type="domain" description="Amidohydrolase-related" evidence="2">
    <location>
        <begin position="69"/>
        <end position="319"/>
    </location>
</feature>
<dbReference type="PANTHER" id="PTHR21240">
    <property type="entry name" value="2-AMINO-3-CARBOXYLMUCONATE-6-SEMIALDEHYDE DECARBOXYLASE"/>
    <property type="match status" value="1"/>
</dbReference>
<dbReference type="PANTHER" id="PTHR21240:SF30">
    <property type="entry name" value="AMIDOHYDROLASE-RELATED DOMAIN-CONTAINING PROTEIN-RELATED"/>
    <property type="match status" value="1"/>
</dbReference>
<dbReference type="AlphaFoldDB" id="A0A1G8SPZ5"/>